<name>A0A180G3P0_PUCT1</name>
<feature type="compositionally biased region" description="Polar residues" evidence="1">
    <location>
        <begin position="12"/>
        <end position="27"/>
    </location>
</feature>
<evidence type="ECO:0000256" key="1">
    <source>
        <dbReference type="SAM" id="MobiDB-lite"/>
    </source>
</evidence>
<evidence type="ECO:0000313" key="4">
    <source>
        <dbReference type="Proteomes" id="UP000005240"/>
    </source>
</evidence>
<proteinExistence type="predicted"/>
<reference evidence="2" key="1">
    <citation type="submission" date="2009-11" db="EMBL/GenBank/DDBJ databases">
        <authorList>
            <consortium name="The Broad Institute Genome Sequencing Platform"/>
            <person name="Ward D."/>
            <person name="Feldgarden M."/>
            <person name="Earl A."/>
            <person name="Young S.K."/>
            <person name="Zeng Q."/>
            <person name="Koehrsen M."/>
            <person name="Alvarado L."/>
            <person name="Berlin A."/>
            <person name="Bochicchio J."/>
            <person name="Borenstein D."/>
            <person name="Chapman S.B."/>
            <person name="Chen Z."/>
            <person name="Engels R."/>
            <person name="Freedman E."/>
            <person name="Gellesch M."/>
            <person name="Goldberg J."/>
            <person name="Griggs A."/>
            <person name="Gujja S."/>
            <person name="Heilman E."/>
            <person name="Heiman D."/>
            <person name="Hepburn T."/>
            <person name="Howarth C."/>
            <person name="Jen D."/>
            <person name="Larson L."/>
            <person name="Lewis B."/>
            <person name="Mehta T."/>
            <person name="Park D."/>
            <person name="Pearson M."/>
            <person name="Roberts A."/>
            <person name="Saif S."/>
            <person name="Shea T."/>
            <person name="Shenoy N."/>
            <person name="Sisk P."/>
            <person name="Stolte C."/>
            <person name="Sykes S."/>
            <person name="Thomson T."/>
            <person name="Walk T."/>
            <person name="White J."/>
            <person name="Yandava C."/>
            <person name="Izard J."/>
            <person name="Baranova O.V."/>
            <person name="Blanton J.M."/>
            <person name="Tanner A.C."/>
            <person name="Dewhirst F.E."/>
            <person name="Haas B."/>
            <person name="Nusbaum C."/>
            <person name="Birren B."/>
        </authorList>
    </citation>
    <scope>NUCLEOTIDE SEQUENCE [LARGE SCALE GENOMIC DNA]</scope>
    <source>
        <strain evidence="2">1-1 BBBD Race 1</strain>
    </source>
</reference>
<keyword evidence="4" id="KW-1185">Reference proteome</keyword>
<reference evidence="3 4" key="3">
    <citation type="journal article" date="2017" name="G3 (Bethesda)">
        <title>Comparative analysis highlights variable genome content of wheat rusts and divergence of the mating loci.</title>
        <authorList>
            <person name="Cuomo C.A."/>
            <person name="Bakkeren G."/>
            <person name="Khalil H.B."/>
            <person name="Panwar V."/>
            <person name="Joly D."/>
            <person name="Linning R."/>
            <person name="Sakthikumar S."/>
            <person name="Song X."/>
            <person name="Adiconis X."/>
            <person name="Fan L."/>
            <person name="Goldberg J.M."/>
            <person name="Levin J.Z."/>
            <person name="Young S."/>
            <person name="Zeng Q."/>
            <person name="Anikster Y."/>
            <person name="Bruce M."/>
            <person name="Wang M."/>
            <person name="Yin C."/>
            <person name="McCallum B."/>
            <person name="Szabo L.J."/>
            <person name="Hulbert S."/>
            <person name="Chen X."/>
            <person name="Fellers J.P."/>
        </authorList>
    </citation>
    <scope>NUCLEOTIDE SEQUENCE</scope>
    <source>
        <strain evidence="4">Isolate 1-1 / race 1 (BBBD)</strain>
        <strain evidence="3">isolate 1-1 / race 1 (BBBD)</strain>
    </source>
</reference>
<evidence type="ECO:0000313" key="3">
    <source>
        <dbReference type="EnsemblFungi" id="PTTG_11008-t43_1-p1"/>
    </source>
</evidence>
<sequence length="293" mass="31623">MGETKNPRPDGPSTQQTTLDISSTTGLAATPAPAPATVPKPKKSKTAVPSDRETRLTSKTPGDKGPPSSQANQTEAPPRDGEDPSLGSGNAIASRYQTLLGTRPTEGTASNPVNANRAEPLTTTERSGSDESIRRKIDRLTDRAFAAEEAGNTTLAERYFKICEGLSAPEIEPTSSKLRGPPSAPSTKTTITPILDPVGAPPPSNKTDATPGGVVFDDDARPTNHNVGFSPFFKKNLLELRWPLPLTIFNEVWQDKAIIHYNKKRSKADESNVDKDRYTGYPYPCKYTQTYAE</sequence>
<gene>
    <name evidence="2" type="ORF">PTTG_11008</name>
</gene>
<feature type="region of interest" description="Disordered" evidence="1">
    <location>
        <begin position="1"/>
        <end position="135"/>
    </location>
</feature>
<dbReference type="VEuPathDB" id="FungiDB:PTTG_11008"/>
<protein>
    <submittedName>
        <fullName evidence="2 3">Uncharacterized protein</fullName>
    </submittedName>
</protein>
<dbReference type="AlphaFoldDB" id="A0A180G3P0"/>
<feature type="non-terminal residue" evidence="2">
    <location>
        <position position="293"/>
    </location>
</feature>
<reference evidence="3" key="4">
    <citation type="submission" date="2025-05" db="UniProtKB">
        <authorList>
            <consortium name="EnsemblFungi"/>
        </authorList>
    </citation>
    <scope>IDENTIFICATION</scope>
    <source>
        <strain evidence="3">isolate 1-1 / race 1 (BBBD)</strain>
    </source>
</reference>
<evidence type="ECO:0000313" key="2">
    <source>
        <dbReference type="EMBL" id="OAV87267.1"/>
    </source>
</evidence>
<dbReference type="EMBL" id="ADAS02000501">
    <property type="protein sequence ID" value="OAV87267.1"/>
    <property type="molecule type" value="Genomic_DNA"/>
</dbReference>
<dbReference type="Proteomes" id="UP000005240">
    <property type="component" value="Unassembled WGS sequence"/>
</dbReference>
<feature type="compositionally biased region" description="Polar residues" evidence="1">
    <location>
        <begin position="95"/>
        <end position="114"/>
    </location>
</feature>
<reference evidence="2" key="2">
    <citation type="submission" date="2016-05" db="EMBL/GenBank/DDBJ databases">
        <title>Comparative analysis highlights variable genome content of wheat rusts and divergence of the mating loci.</title>
        <authorList>
            <person name="Cuomo C.A."/>
            <person name="Bakkeren G."/>
            <person name="Szabo L."/>
            <person name="Khalil H."/>
            <person name="Joly D."/>
            <person name="Goldberg J."/>
            <person name="Young S."/>
            <person name="Zeng Q."/>
            <person name="Fellers J."/>
        </authorList>
    </citation>
    <scope>NUCLEOTIDE SEQUENCE [LARGE SCALE GENOMIC DNA]</scope>
    <source>
        <strain evidence="2">1-1 BBBD Race 1</strain>
    </source>
</reference>
<feature type="region of interest" description="Disordered" evidence="1">
    <location>
        <begin position="171"/>
        <end position="219"/>
    </location>
</feature>
<accession>A0A180G3P0</accession>
<organism evidence="2">
    <name type="scientific">Puccinia triticina (isolate 1-1 / race 1 (BBBD))</name>
    <name type="common">Brown leaf rust fungus</name>
    <dbReference type="NCBI Taxonomy" id="630390"/>
    <lineage>
        <taxon>Eukaryota</taxon>
        <taxon>Fungi</taxon>
        <taxon>Dikarya</taxon>
        <taxon>Basidiomycota</taxon>
        <taxon>Pucciniomycotina</taxon>
        <taxon>Pucciniomycetes</taxon>
        <taxon>Pucciniales</taxon>
        <taxon>Pucciniaceae</taxon>
        <taxon>Puccinia</taxon>
    </lineage>
</organism>
<dbReference type="EnsemblFungi" id="PTTG_11008-t43_1">
    <property type="protein sequence ID" value="PTTG_11008-t43_1-p1"/>
    <property type="gene ID" value="PTTG_11008"/>
</dbReference>